<evidence type="ECO:0000313" key="2">
    <source>
        <dbReference type="Proteomes" id="UP000663828"/>
    </source>
</evidence>
<name>A0A814D1W9_ADIRI</name>
<sequence length="89" mass="10236">MNQALERNTSESTYAFRFASSDQLLHLTRQQAELITYLTVLVEHKNDFLSIQNGNGEYVLHEPLEYSSFVAILRAITSQNPYKLLDELS</sequence>
<reference evidence="1" key="1">
    <citation type="submission" date="2021-02" db="EMBL/GenBank/DDBJ databases">
        <authorList>
            <person name="Nowell W R."/>
        </authorList>
    </citation>
    <scope>NUCLEOTIDE SEQUENCE</scope>
</reference>
<accession>A0A814D1W9</accession>
<dbReference type="EMBL" id="CAJNOR010000558">
    <property type="protein sequence ID" value="CAF0947342.1"/>
    <property type="molecule type" value="Genomic_DNA"/>
</dbReference>
<dbReference type="Proteomes" id="UP000663828">
    <property type="component" value="Unassembled WGS sequence"/>
</dbReference>
<keyword evidence="2" id="KW-1185">Reference proteome</keyword>
<organism evidence="1 2">
    <name type="scientific">Adineta ricciae</name>
    <name type="common">Rotifer</name>
    <dbReference type="NCBI Taxonomy" id="249248"/>
    <lineage>
        <taxon>Eukaryota</taxon>
        <taxon>Metazoa</taxon>
        <taxon>Spiralia</taxon>
        <taxon>Gnathifera</taxon>
        <taxon>Rotifera</taxon>
        <taxon>Eurotatoria</taxon>
        <taxon>Bdelloidea</taxon>
        <taxon>Adinetida</taxon>
        <taxon>Adinetidae</taxon>
        <taxon>Adineta</taxon>
    </lineage>
</organism>
<protein>
    <submittedName>
        <fullName evidence="1">Uncharacterized protein</fullName>
    </submittedName>
</protein>
<dbReference type="AlphaFoldDB" id="A0A814D1W9"/>
<gene>
    <name evidence="1" type="ORF">XAT740_LOCUS10465</name>
</gene>
<evidence type="ECO:0000313" key="1">
    <source>
        <dbReference type="EMBL" id="CAF0947342.1"/>
    </source>
</evidence>
<comment type="caution">
    <text evidence="1">The sequence shown here is derived from an EMBL/GenBank/DDBJ whole genome shotgun (WGS) entry which is preliminary data.</text>
</comment>
<proteinExistence type="predicted"/>